<dbReference type="EMBL" id="VVYW01000019">
    <property type="protein sequence ID" value="KAA5405260.1"/>
    <property type="molecule type" value="Genomic_DNA"/>
</dbReference>
<reference evidence="5 6" key="2">
    <citation type="journal article" date="2019" name="Nat. Med.">
        <title>A library of human gut bacterial isolates paired with longitudinal multiomics data enables mechanistic microbiome research.</title>
        <authorList>
            <person name="Poyet M."/>
            <person name="Groussin M."/>
            <person name="Gibbons S.M."/>
            <person name="Avila-Pacheco J."/>
            <person name="Jiang X."/>
            <person name="Kearney S.M."/>
            <person name="Perrotta A.R."/>
            <person name="Berdy B."/>
            <person name="Zhao S."/>
            <person name="Lieberman T.D."/>
            <person name="Swanson P.K."/>
            <person name="Smith M."/>
            <person name="Roesemann S."/>
            <person name="Alexander J.E."/>
            <person name="Rich S.A."/>
            <person name="Livny J."/>
            <person name="Vlamakis H."/>
            <person name="Clish C."/>
            <person name="Bullock K."/>
            <person name="Deik A."/>
            <person name="Scott J."/>
            <person name="Pierce K.A."/>
            <person name="Xavier R.J."/>
            <person name="Alm E.J."/>
        </authorList>
    </citation>
    <scope>NUCLEOTIDE SEQUENCE [LARGE SCALE GENOMIC DNA]</scope>
    <source>
        <strain evidence="3 6">BIOML-A6</strain>
        <strain evidence="2 5">BIOML-A7</strain>
    </source>
</reference>
<proteinExistence type="predicted"/>
<reference evidence="1 4" key="1">
    <citation type="journal article" date="2015" name="Science">
        <title>Genetic determinants of in vivo fitness and diet responsiveness in multiple human gut Bacteroides.</title>
        <authorList>
            <person name="Wu M."/>
            <person name="McNulty N.P."/>
            <person name="Rodionov D.A."/>
            <person name="Khoroshkin M.S."/>
            <person name="Griffin N.W."/>
            <person name="Cheng J."/>
            <person name="Latreille P."/>
            <person name="Kerstetter R.A."/>
            <person name="Terrapon N."/>
            <person name="Henrissat B."/>
            <person name="Osterman A.L."/>
            <person name="Gordon J.I."/>
        </authorList>
    </citation>
    <scope>NUCLEOTIDE SEQUENCE [LARGE SCALE GENOMIC DNA]</scope>
    <source>
        <strain evidence="1 4">WH2</strain>
    </source>
</reference>
<dbReference type="EMBL" id="CP012801">
    <property type="protein sequence ID" value="ALJ62269.1"/>
    <property type="molecule type" value="Genomic_DNA"/>
</dbReference>
<sequence length="282" mass="33199">MRKIGLGFFLLVFLVSCGNKKTKMDPFATITNLVDSAAHKADTVPQAEVDNDPKPIEADESFDDFVYSYASDDALQRQRTKFPLPFYDVDKPSKIERGEWEHDYLFTQQSYYTLLFDDEDDLELVGDTALTSVQVEWILLKNRMVKKYYFERTKGVWMLEAINLRQIEQGENEDFVAFYLRFVTDSVYQSRHIREPLEYITIDPDDEFSILETTLDLNQWYAFRPVLPVDKLSNINYGQKNSDYSNTKILKVNGIGNGYTNIFYFRRHRGEWELYKYEDTSI</sequence>
<dbReference type="GeneID" id="66308984"/>
<dbReference type="PROSITE" id="PS51257">
    <property type="entry name" value="PROKAR_LIPOPROTEIN"/>
    <property type="match status" value="1"/>
</dbReference>
<protein>
    <submittedName>
        <fullName evidence="2">DUF4348 domain-containing protein</fullName>
    </submittedName>
</protein>
<dbReference type="RefSeq" id="WP_007209740.1">
    <property type="nucleotide sequence ID" value="NZ_CABMLT010000004.1"/>
</dbReference>
<evidence type="ECO:0000313" key="3">
    <source>
        <dbReference type="EMBL" id="KAA5417734.1"/>
    </source>
</evidence>
<dbReference type="eggNOG" id="ENOG50324VM">
    <property type="taxonomic scope" value="Bacteria"/>
</dbReference>
<dbReference type="Pfam" id="PF14254">
    <property type="entry name" value="DUF4348"/>
    <property type="match status" value="1"/>
</dbReference>
<dbReference type="Proteomes" id="UP000061809">
    <property type="component" value="Chromosome"/>
</dbReference>
<organism evidence="1 4">
    <name type="scientific">Bacteroides cellulosilyticus</name>
    <dbReference type="NCBI Taxonomy" id="246787"/>
    <lineage>
        <taxon>Bacteria</taxon>
        <taxon>Pseudomonadati</taxon>
        <taxon>Bacteroidota</taxon>
        <taxon>Bacteroidia</taxon>
        <taxon>Bacteroidales</taxon>
        <taxon>Bacteroidaceae</taxon>
        <taxon>Bacteroides</taxon>
    </lineage>
</organism>
<dbReference type="PATRIC" id="fig|246787.4.peg.5225"/>
<dbReference type="Proteomes" id="UP000325055">
    <property type="component" value="Unassembled WGS sequence"/>
</dbReference>
<evidence type="ECO:0000313" key="2">
    <source>
        <dbReference type="EMBL" id="KAA5405260.1"/>
    </source>
</evidence>
<dbReference type="Proteomes" id="UP000448877">
    <property type="component" value="Unassembled WGS sequence"/>
</dbReference>
<dbReference type="InterPro" id="IPR025590">
    <property type="entry name" value="DUF4348"/>
</dbReference>
<dbReference type="AlphaFoldDB" id="A0A0P0GV84"/>
<dbReference type="KEGG" id="bcel:BcellWH2_05061"/>
<accession>A0A0P0GV84</accession>
<evidence type="ECO:0000313" key="1">
    <source>
        <dbReference type="EMBL" id="ALJ62269.1"/>
    </source>
</evidence>
<dbReference type="STRING" id="246787.BcellWH2_05061"/>
<evidence type="ECO:0000313" key="5">
    <source>
        <dbReference type="Proteomes" id="UP000325055"/>
    </source>
</evidence>
<dbReference type="EMBL" id="VVYV01000020">
    <property type="protein sequence ID" value="KAA5417734.1"/>
    <property type="molecule type" value="Genomic_DNA"/>
</dbReference>
<evidence type="ECO:0000313" key="4">
    <source>
        <dbReference type="Proteomes" id="UP000061809"/>
    </source>
</evidence>
<gene>
    <name evidence="1" type="ORF">BcellWH2_05061</name>
    <name evidence="3" type="ORF">F2Y81_13020</name>
    <name evidence="2" type="ORF">F2Y86_20250</name>
</gene>
<evidence type="ECO:0000313" key="6">
    <source>
        <dbReference type="Proteomes" id="UP000448877"/>
    </source>
</evidence>
<name>A0A0P0GV84_9BACE</name>